<dbReference type="EMBL" id="CM045772">
    <property type="protein sequence ID" value="KAI7985026.1"/>
    <property type="molecule type" value="Genomic_DNA"/>
</dbReference>
<name>A0ACC0FC74_9ERIC</name>
<evidence type="ECO:0000313" key="2">
    <source>
        <dbReference type="Proteomes" id="UP001060215"/>
    </source>
</evidence>
<comment type="caution">
    <text evidence="1">The sequence shown here is derived from an EMBL/GenBank/DDBJ whole genome shotgun (WGS) entry which is preliminary data.</text>
</comment>
<organism evidence="1 2">
    <name type="scientific">Camellia lanceoleosa</name>
    <dbReference type="NCBI Taxonomy" id="1840588"/>
    <lineage>
        <taxon>Eukaryota</taxon>
        <taxon>Viridiplantae</taxon>
        <taxon>Streptophyta</taxon>
        <taxon>Embryophyta</taxon>
        <taxon>Tracheophyta</taxon>
        <taxon>Spermatophyta</taxon>
        <taxon>Magnoliopsida</taxon>
        <taxon>eudicotyledons</taxon>
        <taxon>Gunneridae</taxon>
        <taxon>Pentapetalae</taxon>
        <taxon>asterids</taxon>
        <taxon>Ericales</taxon>
        <taxon>Theaceae</taxon>
        <taxon>Camellia</taxon>
    </lineage>
</organism>
<dbReference type="Proteomes" id="UP001060215">
    <property type="component" value="Chromosome 15"/>
</dbReference>
<gene>
    <name evidence="1" type="ORF">LOK49_LG14G00242</name>
</gene>
<accession>A0ACC0FC74</accession>
<sequence length="204" mass="22457">MRRIGVLFFKECPMAEKIRYSCDSTSFASEGYGSRAVGERNVSARKENGCWWEETLFSALSRAGGKAFSNMVVGYNNVDVNAATKCGVAVGNTPSLKLDIVPGPIVSPNSSQPLVYNIRNSTDASGFSWNDKRSRQGNESSILTRSWLSFLSGDSGAPGLSTLVAFFNVNSDARKNQTFGRTKLQRIRKERETDEDKVCFRQGI</sequence>
<proteinExistence type="predicted"/>
<keyword evidence="2" id="KW-1185">Reference proteome</keyword>
<protein>
    <submittedName>
        <fullName evidence="1">Glycerate dehydrogenase</fullName>
    </submittedName>
</protein>
<reference evidence="1 2" key="1">
    <citation type="journal article" date="2022" name="Plant J.">
        <title>Chromosome-level genome of Camellia lanceoleosa provides a valuable resource for understanding genome evolution and self-incompatibility.</title>
        <authorList>
            <person name="Gong W."/>
            <person name="Xiao S."/>
            <person name="Wang L."/>
            <person name="Liao Z."/>
            <person name="Chang Y."/>
            <person name="Mo W."/>
            <person name="Hu G."/>
            <person name="Li W."/>
            <person name="Zhao G."/>
            <person name="Zhu H."/>
            <person name="Hu X."/>
            <person name="Ji K."/>
            <person name="Xiang X."/>
            <person name="Song Q."/>
            <person name="Yuan D."/>
            <person name="Jin S."/>
            <person name="Zhang L."/>
        </authorList>
    </citation>
    <scope>NUCLEOTIDE SEQUENCE [LARGE SCALE GENOMIC DNA]</scope>
    <source>
        <strain evidence="1">SQ_2022a</strain>
    </source>
</reference>
<evidence type="ECO:0000313" key="1">
    <source>
        <dbReference type="EMBL" id="KAI7985026.1"/>
    </source>
</evidence>